<sequence>MEWLKIVAISIAGLAVGVYLGWDWKGVQQPLSFNHRAHTPMACVVCHQGVETRAAAGLPGPQLCVRCHATAPVVRPDEVRRWAAFDGQGGMAWGRLYRVPEHVYFSHRRHVAIARLDCAVCHGDMADRITPPSRPLATVSMDRCLDCHERQQTSADCAACHK</sequence>
<dbReference type="Proteomes" id="UP000178606">
    <property type="component" value="Unassembled WGS sequence"/>
</dbReference>
<name>A0A1F6CZA2_HANXR</name>
<accession>A0A1F6CZA2</accession>
<dbReference type="PANTHER" id="PTHR39425:SF1">
    <property type="entry name" value="CYTOCHROME C7-LIKE DOMAIN-CONTAINING PROTEIN"/>
    <property type="match status" value="1"/>
</dbReference>
<dbReference type="Pfam" id="PF14522">
    <property type="entry name" value="Cytochrome_C7"/>
    <property type="match status" value="1"/>
</dbReference>
<evidence type="ECO:0000313" key="2">
    <source>
        <dbReference type="EMBL" id="OGG54475.1"/>
    </source>
</evidence>
<dbReference type="SUPFAM" id="SSF48695">
    <property type="entry name" value="Multiheme cytochromes"/>
    <property type="match status" value="1"/>
</dbReference>
<dbReference type="InterPro" id="IPR029467">
    <property type="entry name" value="Cyt_c7-like"/>
</dbReference>
<evidence type="ECO:0000313" key="3">
    <source>
        <dbReference type="Proteomes" id="UP000178606"/>
    </source>
</evidence>
<reference evidence="2 3" key="1">
    <citation type="journal article" date="2016" name="Nat. Commun.">
        <title>Thousands of microbial genomes shed light on interconnected biogeochemical processes in an aquifer system.</title>
        <authorList>
            <person name="Anantharaman K."/>
            <person name="Brown C.T."/>
            <person name="Hug L.A."/>
            <person name="Sharon I."/>
            <person name="Castelle C.J."/>
            <person name="Probst A.J."/>
            <person name="Thomas B.C."/>
            <person name="Singh A."/>
            <person name="Wilkins M.J."/>
            <person name="Karaoz U."/>
            <person name="Brodie E.L."/>
            <person name="Williams K.H."/>
            <person name="Hubbard S.S."/>
            <person name="Banfield J.F."/>
        </authorList>
    </citation>
    <scope>NUCLEOTIDE SEQUENCE [LARGE SCALE GENOMIC DNA]</scope>
    <source>
        <strain evidence="3">RIFCSPLOWO2_12_FULL_64_10</strain>
    </source>
</reference>
<dbReference type="PANTHER" id="PTHR39425">
    <property type="entry name" value="LIPOPROTEIN CYTOCHROME C"/>
    <property type="match status" value="1"/>
</dbReference>
<dbReference type="EMBL" id="MFKF01000102">
    <property type="protein sequence ID" value="OGG54475.1"/>
    <property type="molecule type" value="Genomic_DNA"/>
</dbReference>
<comment type="caution">
    <text evidence="2">The sequence shown here is derived from an EMBL/GenBank/DDBJ whole genome shotgun (WGS) entry which is preliminary data.</text>
</comment>
<organism evidence="2 3">
    <name type="scientific">Handelsmanbacteria sp. (strain RIFCSPLOWO2_12_FULL_64_10)</name>
    <dbReference type="NCBI Taxonomy" id="1817868"/>
    <lineage>
        <taxon>Bacteria</taxon>
        <taxon>Candidatus Handelsmaniibacteriota</taxon>
    </lineage>
</organism>
<feature type="domain" description="Cytochrome c7-like" evidence="1">
    <location>
        <begin position="103"/>
        <end position="162"/>
    </location>
</feature>
<dbReference type="InterPro" id="IPR036280">
    <property type="entry name" value="Multihaem_cyt_sf"/>
</dbReference>
<dbReference type="CDD" id="cd08168">
    <property type="entry name" value="Cytochrom_C3"/>
    <property type="match status" value="1"/>
</dbReference>
<proteinExistence type="predicted"/>
<gene>
    <name evidence="2" type="ORF">A3F84_10990</name>
</gene>
<dbReference type="Gene3D" id="3.90.10.10">
    <property type="entry name" value="Cytochrome C3"/>
    <property type="match status" value="2"/>
</dbReference>
<evidence type="ECO:0000259" key="1">
    <source>
        <dbReference type="Pfam" id="PF14522"/>
    </source>
</evidence>
<protein>
    <recommendedName>
        <fullName evidence="1">Cytochrome c7-like domain-containing protein</fullName>
    </recommendedName>
</protein>
<dbReference type="AlphaFoldDB" id="A0A1F6CZA2"/>